<keyword evidence="1" id="KW-0067">ATP-binding</keyword>
<dbReference type="InterPro" id="IPR027417">
    <property type="entry name" value="P-loop_NTPase"/>
</dbReference>
<keyword evidence="1" id="KW-0547">Nucleotide-binding</keyword>
<keyword evidence="2" id="KW-1185">Reference proteome</keyword>
<sequence length="662" mass="73468">MTVIGQRLRELRRRAFAGRAGEIELFRSMLGTGGVLYLHGPGGIGKSALLDVLADAAVTVGADPITIDGRYVPPVPSSLQAHSIGDRAVLLLDTYELLAPIDDWVREEFLPALPADAVVVIAGRQPPSSRWLADPAWRELIWVVALRNLAPCDSRAYLAGQNVPAEFHENLLDISHGHPLALSMLVDAVRRGGCALPRTLGDLPEIVRELLTRTLDEVPGPRHRLALEVCAHANVITENLLRAVLGDNSAELFTWLRTLSFIEEGPYGLSLHEVVRDVLDADLRWRDPERYAEVHRLVRADLVARIRSAPDAREQQRLLADAIVVTCPRTRLAAYVAAARPVDHHIDALRSEDTAPIVEMTTQAQGAEQAELVDYWMRRQPGAFQVFRGPTGEPKGFCACLDLRAEDIGADPGADSMWQYTQRHGAARSGEHVRAWRFFLDRDHGQASSPSLTLFAVCQVLDILIRDRSAWTLVGAYADAGLWGPTLGYLDFWSAPEAAYTIGETTYPVFAHDWRRTGLAEWLQLIAAREVGAPARPAVEESTQLVLSESEFAESVRAALRDLHMPQALQRNPLMRSRVVRSSAAGLDELLAMAAEPLRADRRGLFEVVDRTFLRPVGPQERVAQSLHLSFSTYRRHRDLAVAHIVDWMWEREVHGHQMSTG</sequence>
<dbReference type="Proteomes" id="UP001198565">
    <property type="component" value="Unassembled WGS sequence"/>
</dbReference>
<dbReference type="SUPFAM" id="SSF52540">
    <property type="entry name" value="P-loop containing nucleoside triphosphate hydrolases"/>
    <property type="match status" value="1"/>
</dbReference>
<name>A0ABS7QWK9_9ACTN</name>
<gene>
    <name evidence="1" type="ORF">K7472_19725</name>
</gene>
<reference evidence="1 2" key="1">
    <citation type="submission" date="2021-08" db="EMBL/GenBank/DDBJ databases">
        <title>Streptomyces sp. PTM05 isolated from lichen.</title>
        <authorList>
            <person name="Somphong A."/>
            <person name="Phongsopitanun W."/>
            <person name="Tanasupawat S."/>
        </authorList>
    </citation>
    <scope>NUCLEOTIDE SEQUENCE [LARGE SCALE GENOMIC DNA]</scope>
    <source>
        <strain evidence="1 2">Ptm05</strain>
    </source>
</reference>
<organism evidence="1 2">
    <name type="scientific">Streptantibioticus parmotrematis</name>
    <dbReference type="NCBI Taxonomy" id="2873249"/>
    <lineage>
        <taxon>Bacteria</taxon>
        <taxon>Bacillati</taxon>
        <taxon>Actinomycetota</taxon>
        <taxon>Actinomycetes</taxon>
        <taxon>Kitasatosporales</taxon>
        <taxon>Streptomycetaceae</taxon>
        <taxon>Streptantibioticus</taxon>
    </lineage>
</organism>
<dbReference type="RefSeq" id="WP_222979814.1">
    <property type="nucleotide sequence ID" value="NZ_JAINVZ010000013.1"/>
</dbReference>
<comment type="caution">
    <text evidence="1">The sequence shown here is derived from an EMBL/GenBank/DDBJ whole genome shotgun (WGS) entry which is preliminary data.</text>
</comment>
<dbReference type="EMBL" id="JAINVZ010000013">
    <property type="protein sequence ID" value="MBY8887059.1"/>
    <property type="molecule type" value="Genomic_DNA"/>
</dbReference>
<evidence type="ECO:0000313" key="1">
    <source>
        <dbReference type="EMBL" id="MBY8887059.1"/>
    </source>
</evidence>
<proteinExistence type="predicted"/>
<accession>A0ABS7QWK9</accession>
<dbReference type="GO" id="GO:0005524">
    <property type="term" value="F:ATP binding"/>
    <property type="evidence" value="ECO:0007669"/>
    <property type="project" value="UniProtKB-KW"/>
</dbReference>
<evidence type="ECO:0000313" key="2">
    <source>
        <dbReference type="Proteomes" id="UP001198565"/>
    </source>
</evidence>
<protein>
    <submittedName>
        <fullName evidence="1">ATP-binding protein</fullName>
    </submittedName>
</protein>